<keyword evidence="3" id="KW-1185">Reference proteome</keyword>
<dbReference type="EMBL" id="JAXOVC010000002">
    <property type="protein sequence ID" value="KAK4505564.1"/>
    <property type="molecule type" value="Genomic_DNA"/>
</dbReference>
<dbReference type="InterPro" id="IPR021109">
    <property type="entry name" value="Peptidase_aspartic_dom_sf"/>
</dbReference>
<name>A0ABR0EVB0_ZASCE</name>
<feature type="region of interest" description="Disordered" evidence="1">
    <location>
        <begin position="450"/>
        <end position="470"/>
    </location>
</feature>
<evidence type="ECO:0000313" key="3">
    <source>
        <dbReference type="Proteomes" id="UP001305779"/>
    </source>
</evidence>
<gene>
    <name evidence="2" type="ORF">PRZ48_003527</name>
</gene>
<dbReference type="CDD" id="cd00303">
    <property type="entry name" value="retropepsin_like"/>
    <property type="match status" value="1"/>
</dbReference>
<dbReference type="Proteomes" id="UP001305779">
    <property type="component" value="Unassembled WGS sequence"/>
</dbReference>
<comment type="caution">
    <text evidence="2">The sequence shown here is derived from an EMBL/GenBank/DDBJ whole genome shotgun (WGS) entry which is preliminary data.</text>
</comment>
<dbReference type="Gene3D" id="2.40.70.10">
    <property type="entry name" value="Acid Proteases"/>
    <property type="match status" value="2"/>
</dbReference>
<evidence type="ECO:0000256" key="1">
    <source>
        <dbReference type="SAM" id="MobiDB-lite"/>
    </source>
</evidence>
<sequence>MATYLYDDYGLPFFKLKRPKNPPNGGYLSKKCAHIDLSKRVESLAGVLHGNCFQTTGFIVTRDICIEVSHMLFDSGASCSFISRRAAKSAGLTVHPCEPHRFSTGDQVVSHDKIVIFKLYIAGVKQKITAYIDDGPSANDHHILLGVPAMKQFDMQSNHCYGRKQETRWSVAQNMRGLRRKRYILSGDSLDGNSVMTVHDYGRGLRRAKRRGETSKERHAREVVERRRVKIKEAKARYREVMMGNDVGDGDDTQDPRHPGQNNQGKGNMKSGNRIMKPKPESKKSTAKMSIAKKAQLLQAEPKNSTATPPEPIKDDKPPPPVPRPQVSNCFYTTGYIIGDGNCVQVTHILIDSGASSSFINLRAVRKAKLTIYEGPSHWFSTLNGMVAWSKYVSFPLRIGGIQQTVSAFVEEREDDRRELLLGIGEMNAFRMTFHPPTLAEKEMRVSIKSDVKGQRNKPRYLQRDDPKVGPALRVLDTRKEAMGR</sequence>
<dbReference type="SUPFAM" id="SSF50630">
    <property type="entry name" value="Acid proteases"/>
    <property type="match status" value="2"/>
</dbReference>
<accession>A0ABR0EVB0</accession>
<protein>
    <submittedName>
        <fullName evidence="2">Uncharacterized protein</fullName>
    </submittedName>
</protein>
<proteinExistence type="predicted"/>
<feature type="region of interest" description="Disordered" evidence="1">
    <location>
        <begin position="240"/>
        <end position="326"/>
    </location>
</feature>
<reference evidence="2 3" key="1">
    <citation type="journal article" date="2023" name="G3 (Bethesda)">
        <title>A chromosome-level genome assembly of Zasmidium syzygii isolated from banana leaves.</title>
        <authorList>
            <person name="van Westerhoven A.C."/>
            <person name="Mehrabi R."/>
            <person name="Talebi R."/>
            <person name="Steentjes M.B.F."/>
            <person name="Corcolon B."/>
            <person name="Chong P.A."/>
            <person name="Kema G.H.J."/>
            <person name="Seidl M.F."/>
        </authorList>
    </citation>
    <scope>NUCLEOTIDE SEQUENCE [LARGE SCALE GENOMIC DNA]</scope>
    <source>
        <strain evidence="2 3">P124</strain>
    </source>
</reference>
<evidence type="ECO:0000313" key="2">
    <source>
        <dbReference type="EMBL" id="KAK4505564.1"/>
    </source>
</evidence>
<dbReference type="Pfam" id="PF13650">
    <property type="entry name" value="Asp_protease_2"/>
    <property type="match status" value="2"/>
</dbReference>
<organism evidence="2 3">
    <name type="scientific">Zasmidium cellare</name>
    <name type="common">Wine cellar mold</name>
    <name type="synonym">Racodium cellare</name>
    <dbReference type="NCBI Taxonomy" id="395010"/>
    <lineage>
        <taxon>Eukaryota</taxon>
        <taxon>Fungi</taxon>
        <taxon>Dikarya</taxon>
        <taxon>Ascomycota</taxon>
        <taxon>Pezizomycotina</taxon>
        <taxon>Dothideomycetes</taxon>
        <taxon>Dothideomycetidae</taxon>
        <taxon>Mycosphaerellales</taxon>
        <taxon>Mycosphaerellaceae</taxon>
        <taxon>Zasmidium</taxon>
    </lineage>
</organism>